<gene>
    <name evidence="1" type="ORF">C3743_32955</name>
    <name evidence="2" type="ORF">C3743_38235</name>
</gene>
<proteinExistence type="predicted"/>
<accession>A0A2S5DN32</accession>
<dbReference type="AlphaFoldDB" id="A0A2S5DN32"/>
<sequence length="84" mass="9612">MFDQFEEEAAESTTLGKVACELEREICGLEEREDEIISFVYRWTPRGEAYVLEIPREALILQLAAARDFLFLAAENGEILELSL</sequence>
<organism evidence="1 3">
    <name type="scientific">Burkholderia contaminans</name>
    <dbReference type="NCBI Taxonomy" id="488447"/>
    <lineage>
        <taxon>Bacteria</taxon>
        <taxon>Pseudomonadati</taxon>
        <taxon>Pseudomonadota</taxon>
        <taxon>Betaproteobacteria</taxon>
        <taxon>Burkholderiales</taxon>
        <taxon>Burkholderiaceae</taxon>
        <taxon>Burkholderia</taxon>
        <taxon>Burkholderia cepacia complex</taxon>
    </lineage>
</organism>
<dbReference type="EMBL" id="PQVP01000003">
    <property type="protein sequence ID" value="POZ81423.1"/>
    <property type="molecule type" value="Genomic_DNA"/>
</dbReference>
<evidence type="ECO:0000313" key="2">
    <source>
        <dbReference type="EMBL" id="POZ81423.1"/>
    </source>
</evidence>
<protein>
    <submittedName>
        <fullName evidence="1">Uncharacterized protein</fullName>
    </submittedName>
</protein>
<dbReference type="Proteomes" id="UP000238655">
    <property type="component" value="Chromosome 3"/>
</dbReference>
<name>A0A2S5DN32_9BURK</name>
<dbReference type="EMBL" id="PQVP01000003">
    <property type="protein sequence ID" value="POZ80519.1"/>
    <property type="molecule type" value="Genomic_DNA"/>
</dbReference>
<reference evidence="1 3" key="1">
    <citation type="submission" date="2018-01" db="EMBL/GenBank/DDBJ databases">
        <title>Successful Treatment of Persistent Burkholderia cepacia Bacteremia with Ceftazidime-Avibactam.</title>
        <authorList>
            <person name="Tamma P."/>
            <person name="Fan Y."/>
            <person name="Bergman Y."/>
            <person name="Sick-Samuels A."/>
            <person name="Hsu A."/>
            <person name="Timp W."/>
            <person name="Simner P."/>
        </authorList>
    </citation>
    <scope>NUCLEOTIDE SEQUENCE [LARGE SCALE GENOMIC DNA]</scope>
    <source>
        <strain evidence="1 3">170816</strain>
    </source>
</reference>
<evidence type="ECO:0000313" key="1">
    <source>
        <dbReference type="EMBL" id="POZ80519.1"/>
    </source>
</evidence>
<comment type="caution">
    <text evidence="1">The sequence shown here is derived from an EMBL/GenBank/DDBJ whole genome shotgun (WGS) entry which is preliminary data.</text>
</comment>
<evidence type="ECO:0000313" key="3">
    <source>
        <dbReference type="Proteomes" id="UP000238655"/>
    </source>
</evidence>